<comment type="caution">
    <text evidence="7">The sequence shown here is derived from an EMBL/GenBank/DDBJ whole genome shotgun (WGS) entry which is preliminary data.</text>
</comment>
<keyword evidence="6" id="KW-0472">Membrane</keyword>
<dbReference type="InterPro" id="IPR002528">
    <property type="entry name" value="MATE_fam"/>
</dbReference>
<evidence type="ECO:0000256" key="2">
    <source>
        <dbReference type="ARBA" id="ARBA00022448"/>
    </source>
</evidence>
<organism evidence="7 8">
    <name type="scientific">Turicibacter sanguinis</name>
    <dbReference type="NCBI Taxonomy" id="154288"/>
    <lineage>
        <taxon>Bacteria</taxon>
        <taxon>Bacillati</taxon>
        <taxon>Bacillota</taxon>
        <taxon>Erysipelotrichia</taxon>
        <taxon>Erysipelotrichales</taxon>
        <taxon>Turicibacteraceae</taxon>
        <taxon>Turicibacter</taxon>
    </lineage>
</organism>
<dbReference type="PIRSF" id="PIRSF006603">
    <property type="entry name" value="DinF"/>
    <property type="match status" value="1"/>
</dbReference>
<name>A0A173TLZ0_9FIRM</name>
<evidence type="ECO:0000256" key="6">
    <source>
        <dbReference type="ARBA" id="ARBA00023136"/>
    </source>
</evidence>
<sequence length="441" mass="48685">MNTLEIDKRSSLFKLTWPIFIELVLQMLVGNVDQFMMSQYSENSVAAIGNVNTIMNFVTITFSIVTMAITIMVTQYLGSRNKEKVSEIYTVGIFTNLIFSLIISAGLFLGSDAMFNALKMPTELMADAKVYLNIVGGLIFLQALFMSFSAIFRSNGLMKQGMYVSIIVNVLNIVGNALLLPSMGIAGIAVSSVFSRFIGVILVYRVFVKSVSGDLHIKYLRPFPRETFKQLIRIGLPAGGESVAYNVSQMIILTCVNMLGTIVITARVYANMIAWFSFLYSSAVAQANQIIVGHLVGAKEEDAAYQRGLKTLWPAMAVTLGVSITVYMFSDVIFGIFTSNQEILSLLKTITFIEIFLELGRAVNLVLVRSMQAAGDTQYPVYVGILSMWGIATLLSYVFGIVLGWGLPGIWIAMALDECVRAIIFLVRFKRGGWRGKAVIY</sequence>
<proteinExistence type="predicted"/>
<evidence type="ECO:0000256" key="5">
    <source>
        <dbReference type="ARBA" id="ARBA00022989"/>
    </source>
</evidence>
<keyword evidence="2" id="KW-0813">Transport</keyword>
<gene>
    <name evidence="7" type="ORF">GMA92_13210</name>
</gene>
<evidence type="ECO:0000256" key="4">
    <source>
        <dbReference type="ARBA" id="ARBA00022692"/>
    </source>
</evidence>
<dbReference type="GO" id="GO:0005886">
    <property type="term" value="C:plasma membrane"/>
    <property type="evidence" value="ECO:0007669"/>
    <property type="project" value="UniProtKB-SubCell"/>
</dbReference>
<dbReference type="GO" id="GO:0042910">
    <property type="term" value="F:xenobiotic transmembrane transporter activity"/>
    <property type="evidence" value="ECO:0007669"/>
    <property type="project" value="InterPro"/>
</dbReference>
<dbReference type="RefSeq" id="WP_006783213.1">
    <property type="nucleotide sequence ID" value="NZ_CABJBH010000010.1"/>
</dbReference>
<evidence type="ECO:0000256" key="3">
    <source>
        <dbReference type="ARBA" id="ARBA00022475"/>
    </source>
</evidence>
<dbReference type="OrthoDB" id="62420at2"/>
<accession>A0A173TLZ0</accession>
<dbReference type="NCBIfam" id="TIGR00797">
    <property type="entry name" value="matE"/>
    <property type="match status" value="1"/>
</dbReference>
<evidence type="ECO:0000256" key="1">
    <source>
        <dbReference type="ARBA" id="ARBA00004651"/>
    </source>
</evidence>
<dbReference type="InterPro" id="IPR048279">
    <property type="entry name" value="MdtK-like"/>
</dbReference>
<dbReference type="PANTHER" id="PTHR42925">
    <property type="entry name" value="MULTIDRUG AND TOXIN EFFLUX PROTEIN MATE FAMILY"/>
    <property type="match status" value="1"/>
</dbReference>
<dbReference type="Pfam" id="PF01554">
    <property type="entry name" value="MatE"/>
    <property type="match status" value="2"/>
</dbReference>
<comment type="subcellular location">
    <subcellularLocation>
        <location evidence="1">Cell membrane</location>
        <topology evidence="1">Multi-pass membrane protein</topology>
    </subcellularLocation>
</comment>
<reference evidence="7 8" key="1">
    <citation type="journal article" date="2019" name="Nat. Med.">
        <title>A library of human gut bacterial isolates paired with longitudinal multiomics data enables mechanistic microbiome research.</title>
        <authorList>
            <person name="Poyet M."/>
            <person name="Groussin M."/>
            <person name="Gibbons S.M."/>
            <person name="Avila-Pacheco J."/>
            <person name="Jiang X."/>
            <person name="Kearney S.M."/>
            <person name="Perrotta A.R."/>
            <person name="Berdy B."/>
            <person name="Zhao S."/>
            <person name="Lieberman T.D."/>
            <person name="Swanson P.K."/>
            <person name="Smith M."/>
            <person name="Roesemann S."/>
            <person name="Alexander J.E."/>
            <person name="Rich S.A."/>
            <person name="Livny J."/>
            <person name="Vlamakis H."/>
            <person name="Clish C."/>
            <person name="Bullock K."/>
            <person name="Deik A."/>
            <person name="Scott J."/>
            <person name="Pierce K.A."/>
            <person name="Xavier R.J."/>
            <person name="Alm E.J."/>
        </authorList>
    </citation>
    <scope>NUCLEOTIDE SEQUENCE [LARGE SCALE GENOMIC DNA]</scope>
    <source>
        <strain evidence="7 8">BIOML-A198</strain>
    </source>
</reference>
<dbReference type="CDD" id="cd13134">
    <property type="entry name" value="MATE_like_8"/>
    <property type="match status" value="1"/>
</dbReference>
<keyword evidence="4" id="KW-0812">Transmembrane</keyword>
<dbReference type="AlphaFoldDB" id="A0A173TLZ0"/>
<keyword evidence="5" id="KW-1133">Transmembrane helix</keyword>
<dbReference type="GO" id="GO:0015297">
    <property type="term" value="F:antiporter activity"/>
    <property type="evidence" value="ECO:0007669"/>
    <property type="project" value="InterPro"/>
</dbReference>
<dbReference type="EMBL" id="WMQE01000036">
    <property type="protein sequence ID" value="MTK22371.1"/>
    <property type="molecule type" value="Genomic_DNA"/>
</dbReference>
<protein>
    <submittedName>
        <fullName evidence="7">MATE family efflux transporter</fullName>
    </submittedName>
</protein>
<keyword evidence="3" id="KW-1003">Cell membrane</keyword>
<evidence type="ECO:0000313" key="8">
    <source>
        <dbReference type="Proteomes" id="UP000487649"/>
    </source>
</evidence>
<dbReference type="InterPro" id="IPR047135">
    <property type="entry name" value="YsiQ"/>
</dbReference>
<dbReference type="PANTHER" id="PTHR42925:SF1">
    <property type="entry name" value="VIRULENCE FACTOR MVIN"/>
    <property type="match status" value="1"/>
</dbReference>
<evidence type="ECO:0000313" key="7">
    <source>
        <dbReference type="EMBL" id="MTK22371.1"/>
    </source>
</evidence>
<dbReference type="Proteomes" id="UP000487649">
    <property type="component" value="Unassembled WGS sequence"/>
</dbReference>